<reference evidence="2 3" key="1">
    <citation type="journal article" date="2011" name="J. Bacteriol.">
        <title>Draft Genome Sequence of Turicibacter sanguinis PC909, Isolated from Human Feces.</title>
        <authorList>
            <person name="Cuiv P.O."/>
            <person name="Klaassens E.S."/>
            <person name="Durkin A.S."/>
            <person name="Harkins D.M."/>
            <person name="Foster L."/>
            <person name="McCorrison J."/>
            <person name="Torralba M."/>
            <person name="Nelson K.E."/>
            <person name="Morrison M."/>
        </authorList>
    </citation>
    <scope>NUCLEOTIDE SEQUENCE [LARGE SCALE GENOMIC DNA]</scope>
    <source>
        <strain evidence="2 3">PC909</strain>
    </source>
</reference>
<dbReference type="GeneID" id="60059220"/>
<evidence type="ECO:0000313" key="2">
    <source>
        <dbReference type="EMBL" id="EFF63162.1"/>
    </source>
</evidence>
<dbReference type="Proteomes" id="UP000002938">
    <property type="component" value="Unassembled WGS sequence"/>
</dbReference>
<organism evidence="2 3">
    <name type="scientific">Turicibacter sanguinis PC909</name>
    <dbReference type="NCBI Taxonomy" id="702450"/>
    <lineage>
        <taxon>Bacteria</taxon>
        <taxon>Bacillati</taxon>
        <taxon>Bacillota</taxon>
        <taxon>Erysipelotrichia</taxon>
        <taxon>Erysipelotrichales</taxon>
        <taxon>Turicibacteraceae</taxon>
        <taxon>Turicibacter</taxon>
    </lineage>
</organism>
<keyword evidence="1" id="KW-0812">Transmembrane</keyword>
<evidence type="ECO:0000313" key="3">
    <source>
        <dbReference type="Proteomes" id="UP000002938"/>
    </source>
</evidence>
<feature type="transmembrane region" description="Helical" evidence="1">
    <location>
        <begin position="6"/>
        <end position="29"/>
    </location>
</feature>
<evidence type="ECO:0000256" key="1">
    <source>
        <dbReference type="SAM" id="Phobius"/>
    </source>
</evidence>
<comment type="caution">
    <text evidence="2">The sequence shown here is derived from an EMBL/GenBank/DDBJ whole genome shotgun (WGS) entry which is preliminary data.</text>
</comment>
<keyword evidence="1" id="KW-1133">Transmembrane helix</keyword>
<sequence length="51" mass="5850">MTKELIIDILIAICIAGVTLAGILYFLSYDSYDKDVDRRLKESERKNEKGK</sequence>
<protein>
    <submittedName>
        <fullName evidence="2">Uncharacterized protein</fullName>
    </submittedName>
</protein>
<name>A0ABP2I113_9FIRM</name>
<keyword evidence="1" id="KW-0472">Membrane</keyword>
<accession>A0ABP2I113</accession>
<dbReference type="EMBL" id="ADMN01000097">
    <property type="protein sequence ID" value="EFF63162.1"/>
    <property type="molecule type" value="Genomic_DNA"/>
</dbReference>
<proteinExistence type="predicted"/>
<keyword evidence="3" id="KW-1185">Reference proteome</keyword>
<gene>
    <name evidence="2" type="ORF">CUW_2136</name>
</gene>
<dbReference type="RefSeq" id="WP_006785274.1">
    <property type="nucleotide sequence ID" value="NZ_ADMN01000097.1"/>
</dbReference>